<reference evidence="11" key="1">
    <citation type="submission" date="2020-05" db="EMBL/GenBank/DDBJ databases">
        <authorList>
            <person name="Chiriac C."/>
            <person name="Salcher M."/>
            <person name="Ghai R."/>
            <person name="Kavagutti S V."/>
        </authorList>
    </citation>
    <scope>NUCLEOTIDE SEQUENCE</scope>
</reference>
<dbReference type="CDD" id="cd00229">
    <property type="entry name" value="SGNH_hydrolase"/>
    <property type="match status" value="1"/>
</dbReference>
<dbReference type="SUPFAM" id="SSF52266">
    <property type="entry name" value="SGNH hydrolase"/>
    <property type="match status" value="1"/>
</dbReference>
<dbReference type="PANTHER" id="PTHR23028">
    <property type="entry name" value="ACETYLTRANSFERASE"/>
    <property type="match status" value="1"/>
</dbReference>
<dbReference type="GO" id="GO:0005886">
    <property type="term" value="C:plasma membrane"/>
    <property type="evidence" value="ECO:0007669"/>
    <property type="project" value="UniProtKB-SubCell"/>
</dbReference>
<feature type="transmembrane region" description="Helical" evidence="8">
    <location>
        <begin position="251"/>
        <end position="269"/>
    </location>
</feature>
<evidence type="ECO:0000259" key="10">
    <source>
        <dbReference type="Pfam" id="PF19040"/>
    </source>
</evidence>
<keyword evidence="6 8" id="KW-0472">Membrane</keyword>
<dbReference type="InterPro" id="IPR043968">
    <property type="entry name" value="SGNH"/>
</dbReference>
<feature type="transmembrane region" description="Helical" evidence="8">
    <location>
        <begin position="346"/>
        <end position="364"/>
    </location>
</feature>
<comment type="subcellular location">
    <subcellularLocation>
        <location evidence="1">Cell membrane</location>
        <topology evidence="1">Multi-pass membrane protein</topology>
    </subcellularLocation>
</comment>
<dbReference type="AlphaFoldDB" id="A0A6J7I2V0"/>
<feature type="transmembrane region" description="Helical" evidence="8">
    <location>
        <begin position="184"/>
        <end position="203"/>
    </location>
</feature>
<sequence>MGPDEDRHAPGSFGHHRSLDGLRGIAVLAVVLYHFAPQAVPGGFLGVDVFFVLSGFLITSLLLVEFGANSAFSLKGFWSRRARRLLPAAMACIVVAVALSWWLEPASSRPAVRTQSLASLFYVNNWSAIASGTSYEGQFGHDTPLAHFWSLAIEEQFYIVFPLIAMALILVVRRRKSGTTQALARPLFVLAAIGALISASLMAIHHVADTDPSRVYFGSDTRVHALLIGVGLACLNLLVPRARGIASTPISIVAGTAALLALTFAFVIVDFHQNWLYEGGLAVIAVITASIIWLAVRHEGHPVTRVLQHPWLVQLGLVSYGLYLWHWPARVFLTTAHTGLEGFALFGARIAVTAVATLVSLVLIERPFRRTSAQSKDRASLSRRQFSLAAASLSGAVAICLVLTIPLTPEGASTRSAPPSGEVAGSNPVRVLLLGDSVAWTLGGGELAFPAPKAYVSPFPADRITLWNQARFGLSLQRFPKRRNGVVNEDCPTCKPLNDWRSAIEQFHPDLVVFSAVLWDTYDVRVNGTWLRFGSPDFNDAYLEQLELLRTQITSSGSRLVLMIQPRPGNYPADWSREYADDSRTFPQLAALQRQFAADHPDVDIIDLDAELCPNDACRSLNDNGKVLRADGIHFTTEGATAMSEYLTAAFESLRSAETTSTTNQESRPG</sequence>
<dbReference type="GO" id="GO:0016747">
    <property type="term" value="F:acyltransferase activity, transferring groups other than amino-acyl groups"/>
    <property type="evidence" value="ECO:0007669"/>
    <property type="project" value="InterPro"/>
</dbReference>
<evidence type="ECO:0000259" key="9">
    <source>
        <dbReference type="Pfam" id="PF01757"/>
    </source>
</evidence>
<dbReference type="InterPro" id="IPR036514">
    <property type="entry name" value="SGNH_hydro_sf"/>
</dbReference>
<keyword evidence="5 8" id="KW-1133">Transmembrane helix</keyword>
<keyword evidence="3" id="KW-0808">Transferase</keyword>
<keyword evidence="2" id="KW-1003">Cell membrane</keyword>
<dbReference type="PANTHER" id="PTHR23028:SF53">
    <property type="entry name" value="ACYL_TRANSF_3 DOMAIN-CONTAINING PROTEIN"/>
    <property type="match status" value="1"/>
</dbReference>
<feature type="transmembrane region" description="Helical" evidence="8">
    <location>
        <begin position="21"/>
        <end position="36"/>
    </location>
</feature>
<dbReference type="Gene3D" id="3.40.50.1110">
    <property type="entry name" value="SGNH hydrolase"/>
    <property type="match status" value="1"/>
</dbReference>
<feature type="transmembrane region" description="Helical" evidence="8">
    <location>
        <begin position="385"/>
        <end position="407"/>
    </location>
</feature>
<name>A0A6J7I2V0_9ZZZZ</name>
<keyword evidence="7" id="KW-0012">Acyltransferase</keyword>
<proteinExistence type="predicted"/>
<evidence type="ECO:0000256" key="6">
    <source>
        <dbReference type="ARBA" id="ARBA00023136"/>
    </source>
</evidence>
<feature type="transmembrane region" description="Helical" evidence="8">
    <location>
        <begin position="308"/>
        <end position="326"/>
    </location>
</feature>
<dbReference type="InterPro" id="IPR050879">
    <property type="entry name" value="Acyltransferase_3"/>
</dbReference>
<evidence type="ECO:0000256" key="7">
    <source>
        <dbReference type="ARBA" id="ARBA00023315"/>
    </source>
</evidence>
<dbReference type="Pfam" id="PF19040">
    <property type="entry name" value="SGNH"/>
    <property type="match status" value="1"/>
</dbReference>
<evidence type="ECO:0000256" key="1">
    <source>
        <dbReference type="ARBA" id="ARBA00004651"/>
    </source>
</evidence>
<dbReference type="EMBL" id="CAFBNC010000008">
    <property type="protein sequence ID" value="CAB4925050.1"/>
    <property type="molecule type" value="Genomic_DNA"/>
</dbReference>
<feature type="transmembrane region" description="Helical" evidence="8">
    <location>
        <begin position="42"/>
        <end position="64"/>
    </location>
</feature>
<feature type="transmembrane region" description="Helical" evidence="8">
    <location>
        <begin position="156"/>
        <end position="172"/>
    </location>
</feature>
<gene>
    <name evidence="11" type="ORF">UFOPK3733_00312</name>
</gene>
<evidence type="ECO:0000256" key="3">
    <source>
        <dbReference type="ARBA" id="ARBA00022679"/>
    </source>
</evidence>
<protein>
    <submittedName>
        <fullName evidence="11">Unannotated protein</fullName>
    </submittedName>
</protein>
<feature type="domain" description="Acyltransferase 3" evidence="9">
    <location>
        <begin position="18"/>
        <end position="364"/>
    </location>
</feature>
<accession>A0A6J7I2V0</accession>
<feature type="transmembrane region" description="Helical" evidence="8">
    <location>
        <begin position="275"/>
        <end position="296"/>
    </location>
</feature>
<evidence type="ECO:0000256" key="5">
    <source>
        <dbReference type="ARBA" id="ARBA00022989"/>
    </source>
</evidence>
<evidence type="ECO:0000256" key="8">
    <source>
        <dbReference type="SAM" id="Phobius"/>
    </source>
</evidence>
<feature type="transmembrane region" description="Helical" evidence="8">
    <location>
        <begin position="223"/>
        <end position="239"/>
    </location>
</feature>
<evidence type="ECO:0000256" key="4">
    <source>
        <dbReference type="ARBA" id="ARBA00022692"/>
    </source>
</evidence>
<dbReference type="InterPro" id="IPR002656">
    <property type="entry name" value="Acyl_transf_3_dom"/>
</dbReference>
<feature type="transmembrane region" description="Helical" evidence="8">
    <location>
        <begin position="85"/>
        <end position="103"/>
    </location>
</feature>
<dbReference type="Pfam" id="PF01757">
    <property type="entry name" value="Acyl_transf_3"/>
    <property type="match status" value="1"/>
</dbReference>
<keyword evidence="4 8" id="KW-0812">Transmembrane</keyword>
<organism evidence="11">
    <name type="scientific">freshwater metagenome</name>
    <dbReference type="NCBI Taxonomy" id="449393"/>
    <lineage>
        <taxon>unclassified sequences</taxon>
        <taxon>metagenomes</taxon>
        <taxon>ecological metagenomes</taxon>
    </lineage>
</organism>
<evidence type="ECO:0000313" key="11">
    <source>
        <dbReference type="EMBL" id="CAB4925050.1"/>
    </source>
</evidence>
<feature type="domain" description="SGNH" evidence="10">
    <location>
        <begin position="483"/>
        <end position="645"/>
    </location>
</feature>
<dbReference type="GO" id="GO:0009103">
    <property type="term" value="P:lipopolysaccharide biosynthetic process"/>
    <property type="evidence" value="ECO:0007669"/>
    <property type="project" value="TreeGrafter"/>
</dbReference>
<evidence type="ECO:0000256" key="2">
    <source>
        <dbReference type="ARBA" id="ARBA00022475"/>
    </source>
</evidence>